<dbReference type="NCBIfam" id="TIGR01529">
    <property type="entry name" value="argR_whole"/>
    <property type="match status" value="1"/>
</dbReference>
<dbReference type="GO" id="GO:0005737">
    <property type="term" value="C:cytoplasm"/>
    <property type="evidence" value="ECO:0007669"/>
    <property type="project" value="UniProtKB-SubCell"/>
</dbReference>
<evidence type="ECO:0000256" key="4">
    <source>
        <dbReference type="ARBA" id="ARBA00023015"/>
    </source>
</evidence>
<evidence type="ECO:0000256" key="6">
    <source>
        <dbReference type="ARBA" id="ARBA00023163"/>
    </source>
</evidence>
<dbReference type="GO" id="GO:0003700">
    <property type="term" value="F:DNA-binding transcription factor activity"/>
    <property type="evidence" value="ECO:0007669"/>
    <property type="project" value="UniProtKB-UniRule"/>
</dbReference>
<organism evidence="11 12">
    <name type="scientific">Hydrogenispora ethanolica</name>
    <dbReference type="NCBI Taxonomy" id="1082276"/>
    <lineage>
        <taxon>Bacteria</taxon>
        <taxon>Bacillati</taxon>
        <taxon>Bacillota</taxon>
        <taxon>Hydrogenispora</taxon>
    </lineage>
</organism>
<keyword evidence="6 7" id="KW-0804">Transcription</keyword>
<dbReference type="InterPro" id="IPR036388">
    <property type="entry name" value="WH-like_DNA-bd_sf"/>
</dbReference>
<dbReference type="InterPro" id="IPR036390">
    <property type="entry name" value="WH_DNA-bd_sf"/>
</dbReference>
<comment type="similarity">
    <text evidence="2 7">Belongs to the ArgR family.</text>
</comment>
<feature type="domain" description="Arginine repressor C-terminal" evidence="10">
    <location>
        <begin position="80"/>
        <end position="146"/>
    </location>
</feature>
<dbReference type="OrthoDB" id="9807089at2"/>
<evidence type="ECO:0000313" key="11">
    <source>
        <dbReference type="EMBL" id="TCL66504.1"/>
    </source>
</evidence>
<proteinExistence type="inferred from homology"/>
<dbReference type="GO" id="GO:0034618">
    <property type="term" value="F:arginine binding"/>
    <property type="evidence" value="ECO:0007669"/>
    <property type="project" value="InterPro"/>
</dbReference>
<dbReference type="SUPFAM" id="SSF55252">
    <property type="entry name" value="C-terminal domain of arginine repressor"/>
    <property type="match status" value="1"/>
</dbReference>
<dbReference type="Pfam" id="PF01316">
    <property type="entry name" value="Arg_repressor"/>
    <property type="match status" value="1"/>
</dbReference>
<reference evidence="11 12" key="1">
    <citation type="submission" date="2019-03" db="EMBL/GenBank/DDBJ databases">
        <title>Genomic Encyclopedia of Type Strains, Phase IV (KMG-IV): sequencing the most valuable type-strain genomes for metagenomic binning, comparative biology and taxonomic classification.</title>
        <authorList>
            <person name="Goeker M."/>
        </authorList>
    </citation>
    <scope>NUCLEOTIDE SEQUENCE [LARGE SCALE GENOMIC DNA]</scope>
    <source>
        <strain evidence="11 12">LX-B</strain>
    </source>
</reference>
<dbReference type="HAMAP" id="MF_00173">
    <property type="entry name" value="Arg_repressor"/>
    <property type="match status" value="1"/>
</dbReference>
<evidence type="ECO:0000259" key="10">
    <source>
        <dbReference type="Pfam" id="PF02863"/>
    </source>
</evidence>
<comment type="function">
    <text evidence="7">Regulates arginine biosynthesis genes.</text>
</comment>
<dbReference type="Gene3D" id="3.30.1360.40">
    <property type="match status" value="1"/>
</dbReference>
<dbReference type="PRINTS" id="PR01467">
    <property type="entry name" value="ARGREPRESSOR"/>
</dbReference>
<dbReference type="SUPFAM" id="SSF46785">
    <property type="entry name" value="Winged helix' DNA-binding domain"/>
    <property type="match status" value="1"/>
</dbReference>
<evidence type="ECO:0000313" key="12">
    <source>
        <dbReference type="Proteomes" id="UP000295008"/>
    </source>
</evidence>
<dbReference type="GO" id="GO:1900079">
    <property type="term" value="P:regulation of arginine biosynthetic process"/>
    <property type="evidence" value="ECO:0007669"/>
    <property type="project" value="UniProtKB-UniRule"/>
</dbReference>
<keyword evidence="5 7" id="KW-0238">DNA-binding</keyword>
<dbReference type="InterPro" id="IPR036251">
    <property type="entry name" value="Arg_repress_C_sf"/>
</dbReference>
<keyword evidence="12" id="KW-1185">Reference proteome</keyword>
<dbReference type="PANTHER" id="PTHR34471">
    <property type="entry name" value="ARGININE REPRESSOR"/>
    <property type="match status" value="1"/>
</dbReference>
<dbReference type="Gene3D" id="1.10.10.10">
    <property type="entry name" value="Winged helix-like DNA-binding domain superfamily/Winged helix DNA-binding domain"/>
    <property type="match status" value="1"/>
</dbReference>
<feature type="domain" description="Arginine repressor DNA-binding" evidence="9">
    <location>
        <begin position="2"/>
        <end position="67"/>
    </location>
</feature>
<dbReference type="UniPathway" id="UPA00068"/>
<comment type="subcellular location">
    <subcellularLocation>
        <location evidence="1 7">Cytoplasm</location>
    </subcellularLocation>
</comment>
<gene>
    <name evidence="7" type="primary">argR</name>
    <name evidence="11" type="ORF">EDC14_101547</name>
</gene>
<evidence type="ECO:0000256" key="5">
    <source>
        <dbReference type="ARBA" id="ARBA00023125"/>
    </source>
</evidence>
<keyword evidence="7" id="KW-0678">Repressor</keyword>
<evidence type="ECO:0000256" key="1">
    <source>
        <dbReference type="ARBA" id="ARBA00004496"/>
    </source>
</evidence>
<dbReference type="InterPro" id="IPR020900">
    <property type="entry name" value="Arg_repress_DNA-bd"/>
</dbReference>
<keyword evidence="3 7" id="KW-0963">Cytoplasm</keyword>
<comment type="caution">
    <text evidence="11">The sequence shown here is derived from an EMBL/GenBank/DDBJ whole genome shotgun (WGS) entry which is preliminary data.</text>
</comment>
<dbReference type="RefSeq" id="WP_132014745.1">
    <property type="nucleotide sequence ID" value="NZ_SLUN01000015.1"/>
</dbReference>
<protein>
    <recommendedName>
        <fullName evidence="7 8">Arginine repressor</fullName>
    </recommendedName>
</protein>
<dbReference type="InterPro" id="IPR001669">
    <property type="entry name" value="Arg_repress"/>
</dbReference>
<dbReference type="GO" id="GO:0003677">
    <property type="term" value="F:DNA binding"/>
    <property type="evidence" value="ECO:0007669"/>
    <property type="project" value="UniProtKB-KW"/>
</dbReference>
<dbReference type="GO" id="GO:0006526">
    <property type="term" value="P:L-arginine biosynthetic process"/>
    <property type="evidence" value="ECO:0007669"/>
    <property type="project" value="UniProtKB-UniPathway"/>
</dbReference>
<dbReference type="PANTHER" id="PTHR34471:SF1">
    <property type="entry name" value="ARGININE REPRESSOR"/>
    <property type="match status" value="1"/>
</dbReference>
<keyword evidence="7" id="KW-0055">Arginine biosynthesis</keyword>
<keyword evidence="7" id="KW-0028">Amino-acid biosynthesis</keyword>
<dbReference type="Proteomes" id="UP000295008">
    <property type="component" value="Unassembled WGS sequence"/>
</dbReference>
<dbReference type="GO" id="GO:0051259">
    <property type="term" value="P:protein complex oligomerization"/>
    <property type="evidence" value="ECO:0007669"/>
    <property type="project" value="InterPro"/>
</dbReference>
<comment type="pathway">
    <text evidence="7">Amino-acid biosynthesis; L-arginine biosynthesis [regulation].</text>
</comment>
<accession>A0A4R1RK13</accession>
<evidence type="ECO:0000256" key="3">
    <source>
        <dbReference type="ARBA" id="ARBA00022490"/>
    </source>
</evidence>
<dbReference type="InterPro" id="IPR020899">
    <property type="entry name" value="Arg_repress_C"/>
</dbReference>
<keyword evidence="4 7" id="KW-0805">Transcription regulation</keyword>
<evidence type="ECO:0000256" key="7">
    <source>
        <dbReference type="HAMAP-Rule" id="MF_00173"/>
    </source>
</evidence>
<evidence type="ECO:0000259" key="9">
    <source>
        <dbReference type="Pfam" id="PF01316"/>
    </source>
</evidence>
<dbReference type="EMBL" id="SLUN01000015">
    <property type="protein sequence ID" value="TCL66504.1"/>
    <property type="molecule type" value="Genomic_DNA"/>
</dbReference>
<evidence type="ECO:0000256" key="2">
    <source>
        <dbReference type="ARBA" id="ARBA00008316"/>
    </source>
</evidence>
<dbReference type="Pfam" id="PF02863">
    <property type="entry name" value="Arg_repressor_C"/>
    <property type="match status" value="1"/>
</dbReference>
<evidence type="ECO:0000256" key="8">
    <source>
        <dbReference type="NCBIfam" id="TIGR01529"/>
    </source>
</evidence>
<dbReference type="AlphaFoldDB" id="A0A4R1RK13"/>
<sequence>MKANRHAMIIAIIKEQIIGTQEGLGDALKARGVLVTQATLSRDIKELGLVKIPTTEGYYRYSLPQERTPGDLTRRAQRMLEDSMVAVDSAANIIVIKTMSGSAHGLADALDDLDWPEVVGSVAGDNTIMMVVRDQDQVQKLISRLQQLRR</sequence>
<name>A0A4R1RK13_HYDET</name>